<keyword evidence="1" id="KW-0175">Coiled coil</keyword>
<evidence type="ECO:0000256" key="1">
    <source>
        <dbReference type="SAM" id="Coils"/>
    </source>
</evidence>
<evidence type="ECO:0000313" key="3">
    <source>
        <dbReference type="Proteomes" id="UP001190700"/>
    </source>
</evidence>
<feature type="coiled-coil region" evidence="1">
    <location>
        <begin position="124"/>
        <end position="158"/>
    </location>
</feature>
<evidence type="ECO:0000313" key="2">
    <source>
        <dbReference type="EMBL" id="KAK3256564.1"/>
    </source>
</evidence>
<name>A0AAE0KQC2_9CHLO</name>
<proteinExistence type="predicted"/>
<keyword evidence="3" id="KW-1185">Reference proteome</keyword>
<organism evidence="2 3">
    <name type="scientific">Cymbomonas tetramitiformis</name>
    <dbReference type="NCBI Taxonomy" id="36881"/>
    <lineage>
        <taxon>Eukaryota</taxon>
        <taxon>Viridiplantae</taxon>
        <taxon>Chlorophyta</taxon>
        <taxon>Pyramimonadophyceae</taxon>
        <taxon>Pyramimonadales</taxon>
        <taxon>Pyramimonadaceae</taxon>
        <taxon>Cymbomonas</taxon>
    </lineage>
</organism>
<protein>
    <submittedName>
        <fullName evidence="2">Uncharacterized protein</fullName>
    </submittedName>
</protein>
<comment type="caution">
    <text evidence="2">The sequence shown here is derived from an EMBL/GenBank/DDBJ whole genome shotgun (WGS) entry which is preliminary data.</text>
</comment>
<accession>A0AAE0KQC2</accession>
<gene>
    <name evidence="2" type="ORF">CYMTET_34302</name>
</gene>
<dbReference type="AlphaFoldDB" id="A0AAE0KQC2"/>
<reference evidence="2 3" key="1">
    <citation type="journal article" date="2015" name="Genome Biol. Evol.">
        <title>Comparative Genomics of a Bacterivorous Green Alga Reveals Evolutionary Causalities and Consequences of Phago-Mixotrophic Mode of Nutrition.</title>
        <authorList>
            <person name="Burns J.A."/>
            <person name="Paasch A."/>
            <person name="Narechania A."/>
            <person name="Kim E."/>
        </authorList>
    </citation>
    <scope>NUCLEOTIDE SEQUENCE [LARGE SCALE GENOMIC DNA]</scope>
    <source>
        <strain evidence="2 3">PLY_AMNH</strain>
    </source>
</reference>
<dbReference type="Proteomes" id="UP001190700">
    <property type="component" value="Unassembled WGS sequence"/>
</dbReference>
<sequence>MALSSARGLVIICRGMGCWHLVVNGGDHWRDVGDGMWLSLWCMVSRHGLMLLSSNAYGGACQLDLTHRTLWQLQVLPKVADTISEASTDEAMKGMSETMRNAVIQRYVSMIKHAKETHAWNDREQILTTRLNHLEEDVAQAEREIDTSRRQTEELQQKVRTRTPLRRWLNCMR</sequence>
<dbReference type="EMBL" id="LGRX02021534">
    <property type="protein sequence ID" value="KAK3256564.1"/>
    <property type="molecule type" value="Genomic_DNA"/>
</dbReference>